<feature type="region of interest" description="Disordered" evidence="1">
    <location>
        <begin position="207"/>
        <end position="332"/>
    </location>
</feature>
<keyword evidence="3" id="KW-1185">Reference proteome</keyword>
<protein>
    <submittedName>
        <fullName evidence="2">Uncharacterized protein</fullName>
    </submittedName>
</protein>
<feature type="region of interest" description="Disordered" evidence="1">
    <location>
        <begin position="104"/>
        <end position="129"/>
    </location>
</feature>
<accession>A0A9N8F1N8</accession>
<reference evidence="2" key="1">
    <citation type="submission" date="2020-06" db="EMBL/GenBank/DDBJ databases">
        <authorList>
            <consortium name="Plant Systems Biology data submission"/>
        </authorList>
    </citation>
    <scope>NUCLEOTIDE SEQUENCE</scope>
    <source>
        <strain evidence="2">D6</strain>
    </source>
</reference>
<feature type="compositionally biased region" description="Low complexity" evidence="1">
    <location>
        <begin position="278"/>
        <end position="289"/>
    </location>
</feature>
<feature type="compositionally biased region" description="Low complexity" evidence="1">
    <location>
        <begin position="153"/>
        <end position="170"/>
    </location>
</feature>
<feature type="compositionally biased region" description="Basic and acidic residues" evidence="1">
    <location>
        <begin position="111"/>
        <end position="120"/>
    </location>
</feature>
<organism evidence="2 3">
    <name type="scientific">Seminavis robusta</name>
    <dbReference type="NCBI Taxonomy" id="568900"/>
    <lineage>
        <taxon>Eukaryota</taxon>
        <taxon>Sar</taxon>
        <taxon>Stramenopiles</taxon>
        <taxon>Ochrophyta</taxon>
        <taxon>Bacillariophyta</taxon>
        <taxon>Bacillariophyceae</taxon>
        <taxon>Bacillariophycidae</taxon>
        <taxon>Naviculales</taxon>
        <taxon>Naviculaceae</taxon>
        <taxon>Seminavis</taxon>
    </lineage>
</organism>
<proteinExistence type="predicted"/>
<dbReference type="EMBL" id="CAICTM010002365">
    <property type="protein sequence ID" value="CAB9528974.1"/>
    <property type="molecule type" value="Genomic_DNA"/>
</dbReference>
<dbReference type="Proteomes" id="UP001153069">
    <property type="component" value="Unassembled WGS sequence"/>
</dbReference>
<comment type="caution">
    <text evidence="2">The sequence shown here is derived from an EMBL/GenBank/DDBJ whole genome shotgun (WGS) entry which is preliminary data.</text>
</comment>
<dbReference type="AlphaFoldDB" id="A0A9N8F1N8"/>
<feature type="compositionally biased region" description="Basic and acidic residues" evidence="1">
    <location>
        <begin position="292"/>
        <end position="304"/>
    </location>
</feature>
<evidence type="ECO:0000313" key="3">
    <source>
        <dbReference type="Proteomes" id="UP001153069"/>
    </source>
</evidence>
<feature type="compositionally biased region" description="Low complexity" evidence="1">
    <location>
        <begin position="305"/>
        <end position="318"/>
    </location>
</feature>
<evidence type="ECO:0000313" key="2">
    <source>
        <dbReference type="EMBL" id="CAB9528974.1"/>
    </source>
</evidence>
<gene>
    <name evidence="2" type="ORF">SEMRO_2367_G325060.1</name>
</gene>
<feature type="compositionally biased region" description="Low complexity" evidence="1">
    <location>
        <begin position="241"/>
        <end position="252"/>
    </location>
</feature>
<sequence length="357" mass="38660">MMNPPLHNFMNSLFSGPAFVHGQGKVQCEAKESDAFDDFVSVQCVTKIVCKLSSIDQDCQINIVQDNACVHAKAPLFPYHHSHHHQGVKGGHCGRDLDLSNSETRFLSDTSAERVEETSRQPRRPRRRLSVDFGHSNFISPEEAQLHVATAAAARQNNNSSNNNKAKCNSIPKRPLRKATLEFASPPAAAPARVAKIAACIDSKKKAIGEGAPGNTAPSPPRIPQRRGTMDLGGPYVPQGTPTTTTTTNTEPTTDRRLSATLDGSAHGPKFPQRRGSNDYNNSSNGSFSEGDLPRRYSRSERVRNNAVQNNAANATGAPTRPQRRSSLLCTPSTAPVVAVLDETQRRSSCPEIFSSG</sequence>
<evidence type="ECO:0000256" key="1">
    <source>
        <dbReference type="SAM" id="MobiDB-lite"/>
    </source>
</evidence>
<feature type="region of interest" description="Disordered" evidence="1">
    <location>
        <begin position="153"/>
        <end position="172"/>
    </location>
</feature>
<name>A0A9N8F1N8_9STRA</name>